<sequence length="64" mass="7106">MNTAAKLREAPFGDNNIRASLPSGGPRPPRLKHPCRNRMQRLSAASETVFRERCRRAPSGLMSS</sequence>
<reference evidence="2 3" key="1">
    <citation type="journal article" date="2019" name="Int. J. Syst. Evol. Microbiol.">
        <title>The Global Catalogue of Microorganisms (GCM) 10K type strain sequencing project: providing services to taxonomists for standard genome sequencing and annotation.</title>
        <authorList>
            <consortium name="The Broad Institute Genomics Platform"/>
            <consortium name="The Broad Institute Genome Sequencing Center for Infectious Disease"/>
            <person name="Wu L."/>
            <person name="Ma J."/>
        </authorList>
    </citation>
    <scope>NUCLEOTIDE SEQUENCE [LARGE SCALE GENOMIC DNA]</scope>
    <source>
        <strain evidence="2 3">JCM 15921</strain>
    </source>
</reference>
<accession>A0ABN2Z7G6</accession>
<evidence type="ECO:0000313" key="2">
    <source>
        <dbReference type="EMBL" id="GAA2137955.1"/>
    </source>
</evidence>
<gene>
    <name evidence="2" type="ORF">GCM10009825_24090</name>
</gene>
<feature type="compositionally biased region" description="Basic and acidic residues" evidence="1">
    <location>
        <begin position="1"/>
        <end position="11"/>
    </location>
</feature>
<protein>
    <submittedName>
        <fullName evidence="2">Uncharacterized protein</fullName>
    </submittedName>
</protein>
<proteinExistence type="predicted"/>
<evidence type="ECO:0000313" key="3">
    <source>
        <dbReference type="Proteomes" id="UP001500102"/>
    </source>
</evidence>
<comment type="caution">
    <text evidence="2">The sequence shown here is derived from an EMBL/GenBank/DDBJ whole genome shotgun (WGS) entry which is preliminary data.</text>
</comment>
<name>A0ABN2Z7G6_9MICC</name>
<keyword evidence="3" id="KW-1185">Reference proteome</keyword>
<evidence type="ECO:0000256" key="1">
    <source>
        <dbReference type="SAM" id="MobiDB-lite"/>
    </source>
</evidence>
<dbReference type="Proteomes" id="UP001500102">
    <property type="component" value="Unassembled WGS sequence"/>
</dbReference>
<dbReference type="EMBL" id="BAAAQB010000034">
    <property type="protein sequence ID" value="GAA2137955.1"/>
    <property type="molecule type" value="Genomic_DNA"/>
</dbReference>
<feature type="region of interest" description="Disordered" evidence="1">
    <location>
        <begin position="1"/>
        <end position="34"/>
    </location>
</feature>
<organism evidence="2 3">
    <name type="scientific">Arthrobacter humicola</name>
    <dbReference type="NCBI Taxonomy" id="409291"/>
    <lineage>
        <taxon>Bacteria</taxon>
        <taxon>Bacillati</taxon>
        <taxon>Actinomycetota</taxon>
        <taxon>Actinomycetes</taxon>
        <taxon>Micrococcales</taxon>
        <taxon>Micrococcaceae</taxon>
        <taxon>Arthrobacter</taxon>
    </lineage>
</organism>